<dbReference type="Proteomes" id="UP000059542">
    <property type="component" value="Chromosome"/>
</dbReference>
<evidence type="ECO:0000313" key="2">
    <source>
        <dbReference type="Proteomes" id="UP000059542"/>
    </source>
</evidence>
<proteinExistence type="predicted"/>
<keyword evidence="2" id="KW-1185">Reference proteome</keyword>
<evidence type="ECO:0000313" key="1">
    <source>
        <dbReference type="EMBL" id="ALW85148.1"/>
    </source>
</evidence>
<dbReference type="KEGG" id="hyg:AUC43_08610"/>
<name>A0A0U4AAH5_9BACT</name>
<organism evidence="1 2">
    <name type="scientific">Hymenobacter sedentarius</name>
    <dbReference type="NCBI Taxonomy" id="1411621"/>
    <lineage>
        <taxon>Bacteria</taxon>
        <taxon>Pseudomonadati</taxon>
        <taxon>Bacteroidota</taxon>
        <taxon>Cytophagia</taxon>
        <taxon>Cytophagales</taxon>
        <taxon>Hymenobacteraceae</taxon>
        <taxon>Hymenobacter</taxon>
    </lineage>
</organism>
<accession>A0A0U4AAH5</accession>
<reference evidence="1 2" key="1">
    <citation type="submission" date="2015-12" db="EMBL/GenBank/DDBJ databases">
        <authorList>
            <person name="Shamseldin A."/>
            <person name="Moawad H."/>
            <person name="Abd El-Rahim W.M."/>
            <person name="Sadowsky M.J."/>
        </authorList>
    </citation>
    <scope>NUCLEOTIDE SEQUENCE [LARGE SCALE GENOMIC DNA]</scope>
    <source>
        <strain evidence="1 2">DG5B</strain>
    </source>
</reference>
<dbReference type="AlphaFoldDB" id="A0A0U4AAH5"/>
<dbReference type="EMBL" id="CP013909">
    <property type="protein sequence ID" value="ALW85148.1"/>
    <property type="molecule type" value="Genomic_DNA"/>
</dbReference>
<gene>
    <name evidence="1" type="ORF">AUC43_08610</name>
</gene>
<sequence>MLPVVVVVVGVVVVGCLKSLRDVGPTFSLSQPEKLLMEHSSTAPLARRRMEEIRIVELKTVKKMVELPDCGRPKD</sequence>
<protein>
    <submittedName>
        <fullName evidence="1">Uncharacterized protein</fullName>
    </submittedName>
</protein>